<feature type="domain" description="DUF2231" evidence="2">
    <location>
        <begin position="8"/>
        <end position="146"/>
    </location>
</feature>
<sequence>MDLFEIAGLPLHPLIVHAVVVLVPLTALALVLGSLFPAVRRRLGVVTPIAALLVLALIPVTVLAGEALAQQVGPVPAVVRHAELGRMLWPWTAAMFLVAVAQWCWHRFGAPGRVTRVMLAVLAIVSAAGSTIMVVLIGEAGARAVWGG</sequence>
<dbReference type="OrthoDB" id="4864772at2"/>
<keyword evidence="1" id="KW-0472">Membrane</keyword>
<evidence type="ECO:0000313" key="4">
    <source>
        <dbReference type="Proteomes" id="UP000033900"/>
    </source>
</evidence>
<dbReference type="PATRIC" id="fig|273678.4.peg.3601"/>
<gene>
    <name evidence="3" type="ORF">RS84_03609</name>
</gene>
<protein>
    <recommendedName>
        <fullName evidence="2">DUF2231 domain-containing protein</fullName>
    </recommendedName>
</protein>
<feature type="transmembrane region" description="Helical" evidence="1">
    <location>
        <begin position="43"/>
        <end position="68"/>
    </location>
</feature>
<evidence type="ECO:0000256" key="1">
    <source>
        <dbReference type="SAM" id="Phobius"/>
    </source>
</evidence>
<dbReference type="AlphaFoldDB" id="A0A0M2HJT7"/>
<evidence type="ECO:0000259" key="2">
    <source>
        <dbReference type="Pfam" id="PF09990"/>
    </source>
</evidence>
<proteinExistence type="predicted"/>
<keyword evidence="4" id="KW-1185">Reference proteome</keyword>
<accession>A0A0M2HJT7</accession>
<keyword evidence="1" id="KW-0812">Transmembrane</keyword>
<name>A0A0M2HJT7_9MICO</name>
<evidence type="ECO:0000313" key="3">
    <source>
        <dbReference type="EMBL" id="KJL46964.1"/>
    </source>
</evidence>
<reference evidence="3 4" key="1">
    <citation type="submission" date="2015-02" db="EMBL/GenBank/DDBJ databases">
        <title>Draft genome sequences of ten Microbacterium spp. with emphasis on heavy metal contaminated environments.</title>
        <authorList>
            <person name="Corretto E."/>
        </authorList>
    </citation>
    <scope>NUCLEOTIDE SEQUENCE [LARGE SCALE GENOMIC DNA]</scope>
    <source>
        <strain evidence="3 4">SA35</strain>
    </source>
</reference>
<dbReference type="InterPro" id="IPR019251">
    <property type="entry name" value="DUF2231_TM"/>
</dbReference>
<dbReference type="RefSeq" id="WP_045259059.1">
    <property type="nucleotide sequence ID" value="NZ_JYJB01000010.1"/>
</dbReference>
<dbReference type="EMBL" id="JYJB01000010">
    <property type="protein sequence ID" value="KJL46964.1"/>
    <property type="molecule type" value="Genomic_DNA"/>
</dbReference>
<feature type="transmembrane region" description="Helical" evidence="1">
    <location>
        <begin position="14"/>
        <end position="36"/>
    </location>
</feature>
<dbReference type="STRING" id="273678.RS84_03609"/>
<comment type="caution">
    <text evidence="3">The sequence shown here is derived from an EMBL/GenBank/DDBJ whole genome shotgun (WGS) entry which is preliminary data.</text>
</comment>
<dbReference type="Proteomes" id="UP000033900">
    <property type="component" value="Unassembled WGS sequence"/>
</dbReference>
<organism evidence="3 4">
    <name type="scientific">Microbacterium hydrocarbonoxydans</name>
    <dbReference type="NCBI Taxonomy" id="273678"/>
    <lineage>
        <taxon>Bacteria</taxon>
        <taxon>Bacillati</taxon>
        <taxon>Actinomycetota</taxon>
        <taxon>Actinomycetes</taxon>
        <taxon>Micrococcales</taxon>
        <taxon>Microbacteriaceae</taxon>
        <taxon>Microbacterium</taxon>
    </lineage>
</organism>
<feature type="transmembrane region" description="Helical" evidence="1">
    <location>
        <begin position="88"/>
        <end position="105"/>
    </location>
</feature>
<feature type="transmembrane region" description="Helical" evidence="1">
    <location>
        <begin position="117"/>
        <end position="138"/>
    </location>
</feature>
<dbReference type="Pfam" id="PF09990">
    <property type="entry name" value="DUF2231"/>
    <property type="match status" value="1"/>
</dbReference>
<keyword evidence="1" id="KW-1133">Transmembrane helix</keyword>